<sequence length="305" mass="34143">MVDTCPADWLPKHFKQATSTLSDDFLKPSLKVDLGRVVTPFHYVSMRMEASEDAFQVAERELSQGGNVPQTQKDTNTTSATVASSQSFDHQTVSPAFPTAYKAALPQRQSQPSQALVREDIMKYCVQFPLVELSSLSAKFDTTTDLLTKLVSELCKEKVLIMDPTAPDTYLVGVYQGLSYYKAIQFVHGKLRRFITIISLSKCFSWSLLFSKSIIMRMHHENLVDMSKPPSFNGYPVLFDGTTNTPKIVVNEAKKQSNKREPPLITPEPHAHASSSRIPIVQLSQTSKKRRIMINAISTTPLPFL</sequence>
<dbReference type="Proteomes" id="UP000243579">
    <property type="component" value="Unassembled WGS sequence"/>
</dbReference>
<dbReference type="EMBL" id="JNBR01000594">
    <property type="protein sequence ID" value="OQR90651.1"/>
    <property type="molecule type" value="Genomic_DNA"/>
</dbReference>
<protein>
    <submittedName>
        <fullName evidence="2">Uncharacterized protein</fullName>
    </submittedName>
</protein>
<accession>A0A1V9YY67</accession>
<feature type="compositionally biased region" description="Polar residues" evidence="1">
    <location>
        <begin position="64"/>
        <end position="85"/>
    </location>
</feature>
<feature type="compositionally biased region" description="Basic and acidic residues" evidence="1">
    <location>
        <begin position="253"/>
        <end position="262"/>
    </location>
</feature>
<feature type="region of interest" description="Disordered" evidence="1">
    <location>
        <begin position="61"/>
        <end position="85"/>
    </location>
</feature>
<keyword evidence="3" id="KW-1185">Reference proteome</keyword>
<proteinExistence type="predicted"/>
<evidence type="ECO:0000313" key="3">
    <source>
        <dbReference type="Proteomes" id="UP000243579"/>
    </source>
</evidence>
<evidence type="ECO:0000313" key="2">
    <source>
        <dbReference type="EMBL" id="OQR90651.1"/>
    </source>
</evidence>
<feature type="region of interest" description="Disordered" evidence="1">
    <location>
        <begin position="253"/>
        <end position="276"/>
    </location>
</feature>
<gene>
    <name evidence="2" type="ORF">ACHHYP_20208</name>
</gene>
<dbReference type="AlphaFoldDB" id="A0A1V9YY67"/>
<dbReference type="Gene3D" id="3.30.900.10">
    <property type="entry name" value="HORMA domain"/>
    <property type="match status" value="1"/>
</dbReference>
<dbReference type="InterPro" id="IPR036570">
    <property type="entry name" value="HORMA_dom_sf"/>
</dbReference>
<organism evidence="2 3">
    <name type="scientific">Achlya hypogyna</name>
    <name type="common">Oomycete</name>
    <name type="synonym">Protoachlya hypogyna</name>
    <dbReference type="NCBI Taxonomy" id="1202772"/>
    <lineage>
        <taxon>Eukaryota</taxon>
        <taxon>Sar</taxon>
        <taxon>Stramenopiles</taxon>
        <taxon>Oomycota</taxon>
        <taxon>Saprolegniomycetes</taxon>
        <taxon>Saprolegniales</taxon>
        <taxon>Achlyaceae</taxon>
        <taxon>Achlya</taxon>
    </lineage>
</organism>
<comment type="caution">
    <text evidence="2">The sequence shown here is derived from an EMBL/GenBank/DDBJ whole genome shotgun (WGS) entry which is preliminary data.</text>
</comment>
<name>A0A1V9YY67_ACHHY</name>
<dbReference type="STRING" id="1202772.A0A1V9YY67"/>
<reference evidence="2 3" key="1">
    <citation type="journal article" date="2014" name="Genome Biol. Evol.">
        <title>The secreted proteins of Achlya hypogyna and Thraustotheca clavata identify the ancestral oomycete secretome and reveal gene acquisitions by horizontal gene transfer.</title>
        <authorList>
            <person name="Misner I."/>
            <person name="Blouin N."/>
            <person name="Leonard G."/>
            <person name="Richards T.A."/>
            <person name="Lane C.E."/>
        </authorList>
    </citation>
    <scope>NUCLEOTIDE SEQUENCE [LARGE SCALE GENOMIC DNA]</scope>
    <source>
        <strain evidence="2 3">ATCC 48635</strain>
    </source>
</reference>
<evidence type="ECO:0000256" key="1">
    <source>
        <dbReference type="SAM" id="MobiDB-lite"/>
    </source>
</evidence>
<dbReference type="OrthoDB" id="1928087at2759"/>